<keyword evidence="2" id="KW-1185">Reference proteome</keyword>
<comment type="caution">
    <text evidence="1">The sequence shown here is derived from an EMBL/GenBank/DDBJ whole genome shotgun (WGS) entry which is preliminary data.</text>
</comment>
<reference evidence="1 2" key="1">
    <citation type="submission" date="2015-08" db="EMBL/GenBank/DDBJ databases">
        <title>Draft Genome Sequence of Rathayibacter sp. Strain VKM Ac-2596 Isolated from Leaf Gall Induced by Plant-Parasitic Nematodes.</title>
        <authorList>
            <person name="Vasilenko O.V."/>
            <person name="Starodumova I.P."/>
            <person name="Tarlachkov S.V."/>
            <person name="Dorofeeva L.V."/>
            <person name="Evtushenko L.I."/>
        </authorList>
    </citation>
    <scope>NUCLEOTIDE SEQUENCE [LARGE SCALE GENOMIC DNA]</scope>
    <source>
        <strain evidence="1 2">VKM Ac-2596</strain>
    </source>
</reference>
<dbReference type="EMBL" id="LIIN01000282">
    <property type="protein sequence ID" value="KZX19658.1"/>
    <property type="molecule type" value="Genomic_DNA"/>
</dbReference>
<proteinExistence type="predicted"/>
<dbReference type="Proteomes" id="UP000076717">
    <property type="component" value="Unassembled WGS sequence"/>
</dbReference>
<dbReference type="AlphaFoldDB" id="A0A166GZJ1"/>
<accession>A0A166GZJ1</accession>
<gene>
    <name evidence="1" type="ORF">ACH61_03247</name>
</gene>
<name>A0A166GZJ1_9MICO</name>
<evidence type="ECO:0000313" key="1">
    <source>
        <dbReference type="EMBL" id="KZX19658.1"/>
    </source>
</evidence>
<sequence length="126" mass="13806">MHQHQRLGAGVGQIAQQHRHLDLVRADLLLVGDSALVVDDEPDEQIVQARLDQLPVLQQHGPLLAVPVGEEEAPLEHVHENAAHLGVEDAAIAREELVRVLLHCHRGDERIDGGLGGLSHRRSPSR</sequence>
<protein>
    <submittedName>
        <fullName evidence="1">Uncharacterized protein</fullName>
    </submittedName>
</protein>
<organism evidence="1 2">
    <name type="scientific">Rathayibacter tanaceti</name>
    <dbReference type="NCBI Taxonomy" id="1671680"/>
    <lineage>
        <taxon>Bacteria</taxon>
        <taxon>Bacillati</taxon>
        <taxon>Actinomycetota</taxon>
        <taxon>Actinomycetes</taxon>
        <taxon>Micrococcales</taxon>
        <taxon>Microbacteriaceae</taxon>
        <taxon>Rathayibacter</taxon>
    </lineage>
</organism>
<evidence type="ECO:0000313" key="2">
    <source>
        <dbReference type="Proteomes" id="UP000076717"/>
    </source>
</evidence>